<name>M5JME2_9HYPH</name>
<keyword evidence="1" id="KW-0812">Transmembrane</keyword>
<evidence type="ECO:0000256" key="1">
    <source>
        <dbReference type="SAM" id="Phobius"/>
    </source>
</evidence>
<keyword evidence="1" id="KW-1133">Transmembrane helix</keyword>
<organism evidence="2 3">
    <name type="scientific">Brucella intermedia M86</name>
    <dbReference type="NCBI Taxonomy" id="1234597"/>
    <lineage>
        <taxon>Bacteria</taxon>
        <taxon>Pseudomonadati</taxon>
        <taxon>Pseudomonadota</taxon>
        <taxon>Alphaproteobacteria</taxon>
        <taxon>Hyphomicrobiales</taxon>
        <taxon>Brucellaceae</taxon>
        <taxon>Brucella/Ochrobactrum group</taxon>
        <taxon>Brucella</taxon>
    </lineage>
</organism>
<evidence type="ECO:0000313" key="2">
    <source>
        <dbReference type="EMBL" id="ELT48110.1"/>
    </source>
</evidence>
<dbReference type="EMBL" id="AOGE01000041">
    <property type="protein sequence ID" value="ELT48110.1"/>
    <property type="molecule type" value="Genomic_DNA"/>
</dbReference>
<evidence type="ECO:0000313" key="3">
    <source>
        <dbReference type="Proteomes" id="UP000011971"/>
    </source>
</evidence>
<gene>
    <name evidence="2" type="ORF">D584_16555</name>
</gene>
<dbReference type="Proteomes" id="UP000011971">
    <property type="component" value="Unassembled WGS sequence"/>
</dbReference>
<sequence length="47" mass="5100">MYRNGIPKGFFETLFVLAGIGLIAAVIGGGWLTYHLIRAVLFYVGAL</sequence>
<comment type="caution">
    <text evidence="2">The sequence shown here is derived from an EMBL/GenBank/DDBJ whole genome shotgun (WGS) entry which is preliminary data.</text>
</comment>
<feature type="transmembrane region" description="Helical" evidence="1">
    <location>
        <begin position="12"/>
        <end position="37"/>
    </location>
</feature>
<keyword evidence="1" id="KW-0472">Membrane</keyword>
<reference evidence="2 3" key="1">
    <citation type="journal article" date="2013" name="Gut Pathog.">
        <title>Draft genome of Ochrobactrum intermedium strain M86 isolated from non-ulcer dyspeptic individual from India.</title>
        <authorList>
            <person name="Kulkarni G."/>
            <person name="Dhotre D."/>
            <person name="Dharne M."/>
            <person name="Shetty S."/>
            <person name="Chowdhury S."/>
            <person name="Misra V."/>
            <person name="Misra S."/>
            <person name="Patole M."/>
            <person name="Shouche Y."/>
        </authorList>
    </citation>
    <scope>NUCLEOTIDE SEQUENCE [LARGE SCALE GENOMIC DNA]</scope>
    <source>
        <strain evidence="2 3">M86</strain>
    </source>
</reference>
<dbReference type="AlphaFoldDB" id="M5JME2"/>
<protein>
    <submittedName>
        <fullName evidence="2">Uncharacterized protein</fullName>
    </submittedName>
</protein>
<accession>M5JME2</accession>
<proteinExistence type="predicted"/>